<accession>A0ABQ1GTP3</accession>
<organism evidence="2 3">
    <name type="scientific">Paenibacillus physcomitrellae</name>
    <dbReference type="NCBI Taxonomy" id="1619311"/>
    <lineage>
        <taxon>Bacteria</taxon>
        <taxon>Bacillati</taxon>
        <taxon>Bacillota</taxon>
        <taxon>Bacilli</taxon>
        <taxon>Bacillales</taxon>
        <taxon>Paenibacillaceae</taxon>
        <taxon>Paenibacillus</taxon>
    </lineage>
</organism>
<dbReference type="InterPro" id="IPR025736">
    <property type="entry name" value="PucR_C-HTH_dom"/>
</dbReference>
<proteinExistence type="predicted"/>
<gene>
    <name evidence="2" type="ORF">GCM10010917_38770</name>
</gene>
<name>A0ABQ1GTP3_9BACL</name>
<dbReference type="Gene3D" id="1.10.10.2840">
    <property type="entry name" value="PucR C-terminal helix-turn-helix domain"/>
    <property type="match status" value="1"/>
</dbReference>
<evidence type="ECO:0000313" key="3">
    <source>
        <dbReference type="Proteomes" id="UP000609323"/>
    </source>
</evidence>
<dbReference type="InterPro" id="IPR042070">
    <property type="entry name" value="PucR_C-HTH_sf"/>
</dbReference>
<dbReference type="Proteomes" id="UP000609323">
    <property type="component" value="Unassembled WGS sequence"/>
</dbReference>
<dbReference type="EMBL" id="BMHF01000019">
    <property type="protein sequence ID" value="GGA49705.1"/>
    <property type="molecule type" value="Genomic_DNA"/>
</dbReference>
<dbReference type="RefSeq" id="WP_094094633.1">
    <property type="nucleotide sequence ID" value="NZ_BMHF01000019.1"/>
</dbReference>
<dbReference type="SUPFAM" id="SSF46689">
    <property type="entry name" value="Homeodomain-like"/>
    <property type="match status" value="1"/>
</dbReference>
<dbReference type="Pfam" id="PF13556">
    <property type="entry name" value="HTH_30"/>
    <property type="match status" value="1"/>
</dbReference>
<protein>
    <recommendedName>
        <fullName evidence="1">PucR C-terminal helix-turn-helix domain-containing protein</fullName>
    </recommendedName>
</protein>
<dbReference type="InterPro" id="IPR009057">
    <property type="entry name" value="Homeodomain-like_sf"/>
</dbReference>
<dbReference type="PANTHER" id="PTHR33744:SF15">
    <property type="entry name" value="CARBOHYDRATE DIACID REGULATOR"/>
    <property type="match status" value="1"/>
</dbReference>
<comment type="caution">
    <text evidence="2">The sequence shown here is derived from an EMBL/GenBank/DDBJ whole genome shotgun (WGS) entry which is preliminary data.</text>
</comment>
<feature type="domain" description="PucR C-terminal helix-turn-helix" evidence="1">
    <location>
        <begin position="302"/>
        <end position="358"/>
    </location>
</feature>
<dbReference type="PANTHER" id="PTHR33744">
    <property type="entry name" value="CARBOHYDRATE DIACID REGULATOR"/>
    <property type="match status" value="1"/>
</dbReference>
<dbReference type="InterPro" id="IPR051448">
    <property type="entry name" value="CdaR-like_regulators"/>
</dbReference>
<evidence type="ECO:0000313" key="2">
    <source>
        <dbReference type="EMBL" id="GGA49705.1"/>
    </source>
</evidence>
<reference evidence="3" key="1">
    <citation type="journal article" date="2019" name="Int. J. Syst. Evol. Microbiol.">
        <title>The Global Catalogue of Microorganisms (GCM) 10K type strain sequencing project: providing services to taxonomists for standard genome sequencing and annotation.</title>
        <authorList>
            <consortium name="The Broad Institute Genomics Platform"/>
            <consortium name="The Broad Institute Genome Sequencing Center for Infectious Disease"/>
            <person name="Wu L."/>
            <person name="Ma J."/>
        </authorList>
    </citation>
    <scope>NUCLEOTIDE SEQUENCE [LARGE SCALE GENOMIC DNA]</scope>
    <source>
        <strain evidence="3">CGMCC 1.15044</strain>
    </source>
</reference>
<keyword evidence="3" id="KW-1185">Reference proteome</keyword>
<evidence type="ECO:0000259" key="1">
    <source>
        <dbReference type="Pfam" id="PF13556"/>
    </source>
</evidence>
<sequence>MNMIDLRHRIEQIIDAPLIENSIPLHKWLELGGNESRQIGVPLVIDGVRCWPWAFSEEYVNVWEIEPVSLQDSESQLIELLLQTAANQIRPSQGDKDNEEAAVLELGAWLRAQLKEEIPQQMIPERFVLKKRLSESSVPFLLSSESRTKPHMQYQKLNKLLKSYFGSDLLLIPVEEQEWLILVGESQLEDLRQVSEESREAERAMLDDLGQGVYELIANEWVGNFHISVAQPVIPEQSLVEVTELLRETLILGKIFHVSEQIHLPWTFHLERLVYSIPDKQRKQFMARTDIAMGIFNDPETLSTLETFFQLDCNVSETAKRLYIHRNTLLYRMDKIKQETGLDVRSFKDAVLVKLTLLLYKVTKRK</sequence>